<feature type="region of interest" description="Disordered" evidence="1">
    <location>
        <begin position="1"/>
        <end position="20"/>
    </location>
</feature>
<organism evidence="2 3">
    <name type="scientific">Caerostris darwini</name>
    <dbReference type="NCBI Taxonomy" id="1538125"/>
    <lineage>
        <taxon>Eukaryota</taxon>
        <taxon>Metazoa</taxon>
        <taxon>Ecdysozoa</taxon>
        <taxon>Arthropoda</taxon>
        <taxon>Chelicerata</taxon>
        <taxon>Arachnida</taxon>
        <taxon>Araneae</taxon>
        <taxon>Araneomorphae</taxon>
        <taxon>Entelegynae</taxon>
        <taxon>Araneoidea</taxon>
        <taxon>Araneidae</taxon>
        <taxon>Caerostris</taxon>
    </lineage>
</organism>
<proteinExistence type="predicted"/>
<gene>
    <name evidence="2" type="ORF">CDAR_241301</name>
</gene>
<name>A0AAV4TJF3_9ARAC</name>
<comment type="caution">
    <text evidence="2">The sequence shown here is derived from an EMBL/GenBank/DDBJ whole genome shotgun (WGS) entry which is preliminary data.</text>
</comment>
<dbReference type="AlphaFoldDB" id="A0AAV4TJF3"/>
<dbReference type="Proteomes" id="UP001054837">
    <property type="component" value="Unassembled WGS sequence"/>
</dbReference>
<evidence type="ECO:0000313" key="2">
    <source>
        <dbReference type="EMBL" id="GIY44922.1"/>
    </source>
</evidence>
<accession>A0AAV4TJF3</accession>
<dbReference type="EMBL" id="BPLQ01009579">
    <property type="protein sequence ID" value="GIY44922.1"/>
    <property type="molecule type" value="Genomic_DNA"/>
</dbReference>
<evidence type="ECO:0000313" key="3">
    <source>
        <dbReference type="Proteomes" id="UP001054837"/>
    </source>
</evidence>
<keyword evidence="3" id="KW-1185">Reference proteome</keyword>
<evidence type="ECO:0000256" key="1">
    <source>
        <dbReference type="SAM" id="MobiDB-lite"/>
    </source>
</evidence>
<sequence length="98" mass="10950">MLSCRTSPSDNQELSTNQQTQEISTNSFDFLAPLALLKELAIITKVFPKLMEILLKIKNATKAVNKLALLIEGISDIVNDPYRYTIYGYTNIVNADTP</sequence>
<protein>
    <submittedName>
        <fullName evidence="2">Uncharacterized protein</fullName>
    </submittedName>
</protein>
<reference evidence="2 3" key="1">
    <citation type="submission" date="2021-06" db="EMBL/GenBank/DDBJ databases">
        <title>Caerostris darwini draft genome.</title>
        <authorList>
            <person name="Kono N."/>
            <person name="Arakawa K."/>
        </authorList>
    </citation>
    <scope>NUCLEOTIDE SEQUENCE [LARGE SCALE GENOMIC DNA]</scope>
</reference>